<dbReference type="KEGG" id="scn:Solca_1879"/>
<evidence type="ECO:0000256" key="3">
    <source>
        <dbReference type="ARBA" id="ARBA00022692"/>
    </source>
</evidence>
<keyword evidence="4 6" id="KW-1133">Transmembrane helix</keyword>
<keyword evidence="3 6" id="KW-0812">Transmembrane</keyword>
<keyword evidence="9" id="KW-1185">Reference proteome</keyword>
<dbReference type="GO" id="GO:0005886">
    <property type="term" value="C:plasma membrane"/>
    <property type="evidence" value="ECO:0007669"/>
    <property type="project" value="UniProtKB-SubCell"/>
</dbReference>
<protein>
    <recommendedName>
        <fullName evidence="7">Cardiolipin synthase N-terminal domain-containing protein</fullName>
    </recommendedName>
</protein>
<dbReference type="OrthoDB" id="794036at2"/>
<proteinExistence type="predicted"/>
<dbReference type="RefSeq" id="WP_014680167.1">
    <property type="nucleotide sequence ID" value="NC_017770.1"/>
</dbReference>
<evidence type="ECO:0000313" key="9">
    <source>
        <dbReference type="Proteomes" id="UP000007590"/>
    </source>
</evidence>
<dbReference type="Proteomes" id="UP000007590">
    <property type="component" value="Chromosome"/>
</dbReference>
<comment type="subcellular location">
    <subcellularLocation>
        <location evidence="1">Cell membrane</location>
        <topology evidence="1">Multi-pass membrane protein</topology>
    </subcellularLocation>
</comment>
<organism evidence="8 9">
    <name type="scientific">Solitalea canadensis (strain ATCC 29591 / DSM 3403 / JCM 21819 / LMG 8368 / NBRC 15130 / NCIMB 12057 / USAM 9D)</name>
    <name type="common">Flexibacter canadensis</name>
    <dbReference type="NCBI Taxonomy" id="929556"/>
    <lineage>
        <taxon>Bacteria</taxon>
        <taxon>Pseudomonadati</taxon>
        <taxon>Bacteroidota</taxon>
        <taxon>Sphingobacteriia</taxon>
        <taxon>Sphingobacteriales</taxon>
        <taxon>Sphingobacteriaceae</taxon>
        <taxon>Solitalea</taxon>
    </lineage>
</organism>
<name>H8KQR9_SOLCM</name>
<evidence type="ECO:0000256" key="1">
    <source>
        <dbReference type="ARBA" id="ARBA00004651"/>
    </source>
</evidence>
<evidence type="ECO:0000259" key="7">
    <source>
        <dbReference type="Pfam" id="PF13396"/>
    </source>
</evidence>
<dbReference type="HOGENOM" id="CLU_2702850_0_0_10"/>
<dbReference type="Pfam" id="PF13396">
    <property type="entry name" value="PLDc_N"/>
    <property type="match status" value="1"/>
</dbReference>
<reference evidence="8" key="1">
    <citation type="submission" date="2012-02" db="EMBL/GenBank/DDBJ databases">
        <title>The complete genome of Solitalea canadensis DSM 3403.</title>
        <authorList>
            <consortium name="US DOE Joint Genome Institute (JGI-PGF)"/>
            <person name="Lucas S."/>
            <person name="Copeland A."/>
            <person name="Lapidus A."/>
            <person name="Glavina del Rio T."/>
            <person name="Dalin E."/>
            <person name="Tice H."/>
            <person name="Bruce D."/>
            <person name="Goodwin L."/>
            <person name="Pitluck S."/>
            <person name="Peters L."/>
            <person name="Ovchinnikova G."/>
            <person name="Lu M."/>
            <person name="Kyrpides N."/>
            <person name="Mavromatis K."/>
            <person name="Ivanova N."/>
            <person name="Brettin T."/>
            <person name="Detter J.C."/>
            <person name="Han C."/>
            <person name="Larimer F."/>
            <person name="Land M."/>
            <person name="Hauser L."/>
            <person name="Markowitz V."/>
            <person name="Cheng J.-F."/>
            <person name="Hugenholtz P."/>
            <person name="Woyke T."/>
            <person name="Wu D."/>
            <person name="Spring S."/>
            <person name="Schroeder M."/>
            <person name="Kopitz M."/>
            <person name="Brambilla E."/>
            <person name="Klenk H.-P."/>
            <person name="Eisen J.A."/>
        </authorList>
    </citation>
    <scope>NUCLEOTIDE SEQUENCE</scope>
    <source>
        <strain evidence="8">DSM 3403</strain>
    </source>
</reference>
<accession>H8KQR9</accession>
<evidence type="ECO:0000256" key="4">
    <source>
        <dbReference type="ARBA" id="ARBA00022989"/>
    </source>
</evidence>
<sequence>MFAFFVCLLAGVTVSITIVACIIMVAVDAYRNKLSNIFFWVLLSVFLPVIGTIIYFSFRKEKNQDKKEKLLFS</sequence>
<feature type="domain" description="Cardiolipin synthase N-terminal" evidence="7">
    <location>
        <begin position="22"/>
        <end position="59"/>
    </location>
</feature>
<evidence type="ECO:0000256" key="2">
    <source>
        <dbReference type="ARBA" id="ARBA00022475"/>
    </source>
</evidence>
<keyword evidence="5 6" id="KW-0472">Membrane</keyword>
<evidence type="ECO:0000313" key="8">
    <source>
        <dbReference type="EMBL" id="AFD06940.1"/>
    </source>
</evidence>
<dbReference type="EMBL" id="CP003349">
    <property type="protein sequence ID" value="AFD06940.1"/>
    <property type="molecule type" value="Genomic_DNA"/>
</dbReference>
<dbReference type="InterPro" id="IPR027379">
    <property type="entry name" value="CLS_N"/>
</dbReference>
<evidence type="ECO:0000256" key="6">
    <source>
        <dbReference type="SAM" id="Phobius"/>
    </source>
</evidence>
<evidence type="ECO:0000256" key="5">
    <source>
        <dbReference type="ARBA" id="ARBA00023136"/>
    </source>
</evidence>
<dbReference type="AlphaFoldDB" id="H8KQR9"/>
<keyword evidence="2" id="KW-1003">Cell membrane</keyword>
<feature type="transmembrane region" description="Helical" evidence="6">
    <location>
        <begin position="37"/>
        <end position="58"/>
    </location>
</feature>
<gene>
    <name evidence="8" type="ordered locus">Solca_1879</name>
</gene>